<dbReference type="GO" id="GO:0008270">
    <property type="term" value="F:zinc ion binding"/>
    <property type="evidence" value="ECO:0007669"/>
    <property type="project" value="UniProtKB-KW"/>
</dbReference>
<evidence type="ECO:0000313" key="7">
    <source>
        <dbReference type="Proteomes" id="UP000714275"/>
    </source>
</evidence>
<dbReference type="OrthoDB" id="9922773at2759"/>
<keyword evidence="1" id="KW-0479">Metal-binding</keyword>
<keyword evidence="7" id="KW-1185">Reference proteome</keyword>
<keyword evidence="2 4" id="KW-0863">Zinc-finger</keyword>
<evidence type="ECO:0000256" key="1">
    <source>
        <dbReference type="ARBA" id="ARBA00022723"/>
    </source>
</evidence>
<gene>
    <name evidence="6" type="ORF">EV702DRAFT_1197639</name>
</gene>
<evidence type="ECO:0000256" key="2">
    <source>
        <dbReference type="ARBA" id="ARBA00022771"/>
    </source>
</evidence>
<keyword evidence="3" id="KW-0862">Zinc</keyword>
<accession>A0A9P7D2R1</accession>
<dbReference type="PROSITE" id="PS01360">
    <property type="entry name" value="ZF_MYND_1"/>
    <property type="match status" value="1"/>
</dbReference>
<evidence type="ECO:0000256" key="3">
    <source>
        <dbReference type="ARBA" id="ARBA00022833"/>
    </source>
</evidence>
<dbReference type="EMBL" id="JABBWD010000023">
    <property type="protein sequence ID" value="KAG1776973.1"/>
    <property type="molecule type" value="Genomic_DNA"/>
</dbReference>
<dbReference type="Pfam" id="PF01753">
    <property type="entry name" value="zf-MYND"/>
    <property type="match status" value="1"/>
</dbReference>
<dbReference type="InterPro" id="IPR002893">
    <property type="entry name" value="Znf_MYND"/>
</dbReference>
<dbReference type="Proteomes" id="UP000714275">
    <property type="component" value="Unassembled WGS sequence"/>
</dbReference>
<name>A0A9P7D2R1_9AGAM</name>
<feature type="domain" description="MYND-type" evidence="5">
    <location>
        <begin position="12"/>
        <end position="52"/>
    </location>
</feature>
<protein>
    <recommendedName>
        <fullName evidence="5">MYND-type domain-containing protein</fullName>
    </recommendedName>
</protein>
<organism evidence="6 7">
    <name type="scientific">Suillus placidus</name>
    <dbReference type="NCBI Taxonomy" id="48579"/>
    <lineage>
        <taxon>Eukaryota</taxon>
        <taxon>Fungi</taxon>
        <taxon>Dikarya</taxon>
        <taxon>Basidiomycota</taxon>
        <taxon>Agaricomycotina</taxon>
        <taxon>Agaricomycetes</taxon>
        <taxon>Agaricomycetidae</taxon>
        <taxon>Boletales</taxon>
        <taxon>Suillineae</taxon>
        <taxon>Suillaceae</taxon>
        <taxon>Suillus</taxon>
    </lineage>
</organism>
<evidence type="ECO:0000313" key="6">
    <source>
        <dbReference type="EMBL" id="KAG1776973.1"/>
    </source>
</evidence>
<sequence length="236" mass="26493">MSSEDKDFKGRCMYCNTNVGRDKVKTCGRCRLVRYCSKECQVASWKTHKLRCNQNLRESLASDPASNALNTALSKWINAWRDDLHNWAIRAMDLANSPPDRLATHCFVIEIERRPNPPSASQFFRMHGGGVETRASFIARLEEINEASEETVACVNERRGTDTAQIIILCEDLIRFLWFSLRDGGASLRNRDSAMSRALAEKWQQGMIGAIETGRPRASKTHLNGAAIKVIGPPPV</sequence>
<reference evidence="6" key="1">
    <citation type="journal article" date="2020" name="New Phytol.">
        <title>Comparative genomics reveals dynamic genome evolution in host specialist ectomycorrhizal fungi.</title>
        <authorList>
            <person name="Lofgren L.A."/>
            <person name="Nguyen N.H."/>
            <person name="Vilgalys R."/>
            <person name="Ruytinx J."/>
            <person name="Liao H.L."/>
            <person name="Branco S."/>
            <person name="Kuo A."/>
            <person name="LaButti K."/>
            <person name="Lipzen A."/>
            <person name="Andreopoulos W."/>
            <person name="Pangilinan J."/>
            <person name="Riley R."/>
            <person name="Hundley H."/>
            <person name="Na H."/>
            <person name="Barry K."/>
            <person name="Grigoriev I.V."/>
            <person name="Stajich J.E."/>
            <person name="Kennedy P.G."/>
        </authorList>
    </citation>
    <scope>NUCLEOTIDE SEQUENCE</scope>
    <source>
        <strain evidence="6">DOB743</strain>
    </source>
</reference>
<comment type="caution">
    <text evidence="6">The sequence shown here is derived from an EMBL/GenBank/DDBJ whole genome shotgun (WGS) entry which is preliminary data.</text>
</comment>
<evidence type="ECO:0000259" key="5">
    <source>
        <dbReference type="PROSITE" id="PS50865"/>
    </source>
</evidence>
<dbReference type="AlphaFoldDB" id="A0A9P7D2R1"/>
<dbReference type="Gene3D" id="6.10.140.2220">
    <property type="match status" value="1"/>
</dbReference>
<evidence type="ECO:0000256" key="4">
    <source>
        <dbReference type="PROSITE-ProRule" id="PRU00134"/>
    </source>
</evidence>
<dbReference type="PROSITE" id="PS50865">
    <property type="entry name" value="ZF_MYND_2"/>
    <property type="match status" value="1"/>
</dbReference>
<dbReference type="SUPFAM" id="SSF144232">
    <property type="entry name" value="HIT/MYND zinc finger-like"/>
    <property type="match status" value="1"/>
</dbReference>
<proteinExistence type="predicted"/>